<reference evidence="14" key="2">
    <citation type="submission" date="2025-08" db="UniProtKB">
        <authorList>
            <consortium name="Ensembl"/>
        </authorList>
    </citation>
    <scope>IDENTIFICATION</scope>
</reference>
<dbReference type="GO" id="GO:0030350">
    <property type="term" value="F:iron-responsive element binding"/>
    <property type="evidence" value="ECO:0007669"/>
    <property type="project" value="UniProtKB-ARBA"/>
</dbReference>
<evidence type="ECO:0000313" key="15">
    <source>
        <dbReference type="Proteomes" id="UP000694548"/>
    </source>
</evidence>
<dbReference type="GO" id="GO:0072350">
    <property type="term" value="P:tricarboxylic acid metabolic process"/>
    <property type="evidence" value="ECO:0007669"/>
    <property type="project" value="UniProtKB-ARBA"/>
</dbReference>
<dbReference type="GO" id="GO:0046872">
    <property type="term" value="F:metal ion binding"/>
    <property type="evidence" value="ECO:0007669"/>
    <property type="project" value="UniProtKB-KW"/>
</dbReference>
<dbReference type="Proteomes" id="UP000694548">
    <property type="component" value="Chromosome sgr10"/>
</dbReference>
<evidence type="ECO:0000256" key="8">
    <source>
        <dbReference type="ARBA" id="ARBA00023014"/>
    </source>
</evidence>
<organism evidence="14 15">
    <name type="scientific">Nothobranchius furzeri</name>
    <name type="common">Turquoise killifish</name>
    <dbReference type="NCBI Taxonomy" id="105023"/>
    <lineage>
        <taxon>Eukaryota</taxon>
        <taxon>Metazoa</taxon>
        <taxon>Chordata</taxon>
        <taxon>Craniata</taxon>
        <taxon>Vertebrata</taxon>
        <taxon>Euteleostomi</taxon>
        <taxon>Actinopterygii</taxon>
        <taxon>Neopterygii</taxon>
        <taxon>Teleostei</taxon>
        <taxon>Neoteleostei</taxon>
        <taxon>Acanthomorphata</taxon>
        <taxon>Ovalentaria</taxon>
        <taxon>Atherinomorphae</taxon>
        <taxon>Cyprinodontiformes</taxon>
        <taxon>Nothobranchiidae</taxon>
        <taxon>Nothobranchius</taxon>
    </lineage>
</organism>
<evidence type="ECO:0000256" key="5">
    <source>
        <dbReference type="ARBA" id="ARBA00022485"/>
    </source>
</evidence>
<dbReference type="PROSITE" id="PS01244">
    <property type="entry name" value="ACONITASE_2"/>
    <property type="match status" value="1"/>
</dbReference>
<dbReference type="AlphaFoldDB" id="A0A8C6MHN4"/>
<dbReference type="FunFam" id="3.30.499.10:FF:000002">
    <property type="entry name" value="Aconitate hydratase"/>
    <property type="match status" value="1"/>
</dbReference>
<evidence type="ECO:0000259" key="12">
    <source>
        <dbReference type="Pfam" id="PF00330"/>
    </source>
</evidence>
<evidence type="ECO:0000256" key="10">
    <source>
        <dbReference type="ARBA" id="ARBA00023501"/>
    </source>
</evidence>
<evidence type="ECO:0000256" key="11">
    <source>
        <dbReference type="ARBA" id="ARBA00029682"/>
    </source>
</evidence>
<keyword evidence="5" id="KW-0004">4Fe-4S</keyword>
<dbReference type="Pfam" id="PF00694">
    <property type="entry name" value="Aconitase_C"/>
    <property type="match status" value="1"/>
</dbReference>
<evidence type="ECO:0000256" key="7">
    <source>
        <dbReference type="ARBA" id="ARBA00023004"/>
    </source>
</evidence>
<dbReference type="EC" id="4.2.1.3" evidence="3"/>
<dbReference type="InterPro" id="IPR036008">
    <property type="entry name" value="Aconitase_4Fe-4S_dom"/>
</dbReference>
<evidence type="ECO:0000256" key="4">
    <source>
        <dbReference type="ARBA" id="ARBA00020255"/>
    </source>
</evidence>
<dbReference type="PANTHER" id="PTHR11670">
    <property type="entry name" value="ACONITASE/IRON-RESPONSIVE ELEMENT FAMILY MEMBER"/>
    <property type="match status" value="1"/>
</dbReference>
<keyword evidence="7" id="KW-0408">Iron</keyword>
<dbReference type="PRINTS" id="PR00415">
    <property type="entry name" value="ACONITASE"/>
</dbReference>
<keyword evidence="15" id="KW-1185">Reference proteome</keyword>
<dbReference type="SUPFAM" id="SSF52016">
    <property type="entry name" value="LeuD/IlvD-like"/>
    <property type="match status" value="1"/>
</dbReference>
<name>A0A8C6MHN4_NOTFU</name>
<dbReference type="Gene3D" id="3.20.19.10">
    <property type="entry name" value="Aconitase, domain 4"/>
    <property type="match status" value="1"/>
</dbReference>
<evidence type="ECO:0000256" key="6">
    <source>
        <dbReference type="ARBA" id="ARBA00022723"/>
    </source>
</evidence>
<reference evidence="14" key="1">
    <citation type="submission" date="2014-08" db="EMBL/GenBank/DDBJ databases">
        <authorList>
            <person name="Senf B."/>
            <person name="Petzold A."/>
            <person name="Downie B.R."/>
            <person name="Koch P."/>
            <person name="Platzer M."/>
        </authorList>
    </citation>
    <scope>NUCLEOTIDE SEQUENCE [LARGE SCALE GENOMIC DNA]</scope>
    <source>
        <strain evidence="14">GRZ</strain>
    </source>
</reference>
<keyword evidence="9" id="KW-0456">Lyase</keyword>
<reference evidence="14" key="3">
    <citation type="submission" date="2025-09" db="UniProtKB">
        <authorList>
            <consortium name="Ensembl"/>
        </authorList>
    </citation>
    <scope>IDENTIFICATION</scope>
</reference>
<comment type="catalytic activity">
    <reaction evidence="10">
        <text>citrate = D-threo-isocitrate</text>
        <dbReference type="Rhea" id="RHEA:10336"/>
        <dbReference type="ChEBI" id="CHEBI:15562"/>
        <dbReference type="ChEBI" id="CHEBI:16947"/>
        <dbReference type="EC" id="4.2.1.3"/>
    </reaction>
</comment>
<dbReference type="NCBIfam" id="NF006757">
    <property type="entry name" value="PRK09277.1"/>
    <property type="match status" value="1"/>
</dbReference>
<dbReference type="CDD" id="cd01586">
    <property type="entry name" value="AcnA_IRP"/>
    <property type="match status" value="1"/>
</dbReference>
<evidence type="ECO:0000313" key="14">
    <source>
        <dbReference type="Ensembl" id="ENSNFUP00015035598.1"/>
    </source>
</evidence>
<feature type="domain" description="Aconitase A/isopropylmalate dehydratase small subunit swivel" evidence="13">
    <location>
        <begin position="650"/>
        <end position="767"/>
    </location>
</feature>
<gene>
    <name evidence="14" type="primary">ACO1</name>
</gene>
<proteinExistence type="inferred from homology"/>
<dbReference type="GO" id="GO:0051539">
    <property type="term" value="F:4 iron, 4 sulfur cluster binding"/>
    <property type="evidence" value="ECO:0007669"/>
    <property type="project" value="UniProtKB-KW"/>
</dbReference>
<dbReference type="SUPFAM" id="SSF53732">
    <property type="entry name" value="Aconitase iron-sulfur domain"/>
    <property type="match status" value="1"/>
</dbReference>
<evidence type="ECO:0000256" key="2">
    <source>
        <dbReference type="ARBA" id="ARBA00007185"/>
    </source>
</evidence>
<keyword evidence="8" id="KW-0411">Iron-sulfur</keyword>
<evidence type="ECO:0000256" key="3">
    <source>
        <dbReference type="ARBA" id="ARBA00012926"/>
    </source>
</evidence>
<dbReference type="Ensembl" id="ENSNFUT00015037175.1">
    <property type="protein sequence ID" value="ENSNFUP00015035598.1"/>
    <property type="gene ID" value="ENSNFUG00015017153.1"/>
</dbReference>
<feature type="domain" description="Aconitase/3-isopropylmalate dehydratase large subunit alpha/beta/alpha" evidence="12">
    <location>
        <begin position="70"/>
        <end position="568"/>
    </location>
</feature>
<accession>A0A8C6MHN4</accession>
<comment type="similarity">
    <text evidence="2">Belongs to the aconitase/IPM isomerase family.</text>
</comment>
<dbReference type="PROSITE" id="PS00450">
    <property type="entry name" value="ACONITASE_1"/>
    <property type="match status" value="1"/>
</dbReference>
<dbReference type="InterPro" id="IPR001030">
    <property type="entry name" value="Acoase/IPM_deHydtase_lsu_aba"/>
</dbReference>
<evidence type="ECO:0000259" key="13">
    <source>
        <dbReference type="Pfam" id="PF00694"/>
    </source>
</evidence>
<dbReference type="InterPro" id="IPR006249">
    <property type="entry name" value="Aconitase/IRP2"/>
</dbReference>
<evidence type="ECO:0000256" key="1">
    <source>
        <dbReference type="ARBA" id="ARBA00001966"/>
    </source>
</evidence>
<dbReference type="InterPro" id="IPR018136">
    <property type="entry name" value="Aconitase_4Fe-4S_BS"/>
</dbReference>
<dbReference type="InterPro" id="IPR015931">
    <property type="entry name" value="Acnase/IPM_dHydase_lsu_aba_1/3"/>
</dbReference>
<dbReference type="FunFam" id="3.30.499.10:FF:000005">
    <property type="entry name" value="cytoplasmic aconitate hydratase"/>
    <property type="match status" value="1"/>
</dbReference>
<dbReference type="GeneTree" id="ENSGT00940000157772"/>
<protein>
    <recommendedName>
        <fullName evidence="4">Cytoplasmic aconitate hydratase</fullName>
        <ecNumber evidence="3">4.2.1.3</ecNumber>
    </recommendedName>
    <alternativeName>
        <fullName evidence="11">Citrate hydro-lyase</fullName>
    </alternativeName>
</protein>
<dbReference type="InterPro" id="IPR000573">
    <property type="entry name" value="AconitaseA/IPMdHydase_ssu_swvl"/>
</dbReference>
<evidence type="ECO:0000256" key="9">
    <source>
        <dbReference type="ARBA" id="ARBA00023239"/>
    </source>
</evidence>
<dbReference type="FunFam" id="3.20.19.10:FF:000001">
    <property type="entry name" value="Aconitate hydratase"/>
    <property type="match status" value="1"/>
</dbReference>
<comment type="cofactor">
    <cofactor evidence="1">
        <name>[4Fe-4S] cluster</name>
        <dbReference type="ChEBI" id="CHEBI:49883"/>
    </cofactor>
</comment>
<dbReference type="Pfam" id="PF00330">
    <property type="entry name" value="Aconitase"/>
    <property type="match status" value="1"/>
</dbReference>
<dbReference type="Gene3D" id="3.30.499.10">
    <property type="entry name" value="Aconitase, domain 3"/>
    <property type="match status" value="2"/>
</dbReference>
<dbReference type="GO" id="GO:0003994">
    <property type="term" value="F:aconitate hydratase activity"/>
    <property type="evidence" value="ECO:0007669"/>
    <property type="project" value="UniProtKB-EC"/>
</dbReference>
<keyword evidence="6" id="KW-0479">Metal-binding</keyword>
<sequence>MSATGKNPFQHIVEPLDPKNSNQQFFNLLNLGDPRYERLPFSIRVLLESAVRNCDEFLVKQSDVESILNWKQTQTQTVEVPFRPARVILQDFTGVPAVVDFAAMRDAVKKLGGDPEKINPVCPADLVIDHSIQVDFNRKSDSLQKNQDLEFERNKERFQFLKWGSKAFKNMRIIPPGSGIVHQVNLEYLARVVFNYNGFFYPDSLVGTDSHTTMIDGLGVLGWGVGGIEAEAVMLGQPISMVLPEVVGYKLHGTPDKLITSTDIVLTVTKHLRQVGVVGKFVEFFGPGVSQLSIADRATIANMCPEYGATAAFFPVDNISIQYLEQTGREREKLDYITKYLKAVAMFRDYNDAAQDPDYTQVVELDLSSVVPCCSGPKRPQDRIPVSDMKKDFETCLGAKQGFKGFQVAPERHAAVVPFHFGGKEYILSHGSVVIAAITSCTNTSNPSVMLGAGLLAKKAIECGLSVKPYIKTSLSPGSGVVTYYLKESGVMDYLSQLGFEVVGYGCMTCIGNSGPLPDPVVEAITQGDLVAAGVLSGNRNFEGRVHPNTRANYLASPPLVIAYAIAGTVRIDFEKEPIGENLSIICPHPHFPAHSSVYFVGVTKCITCPSVYALYDTHVHTLIIMICSDVIQSSGFIFSRSSLGLSDSLTPREFNSYGSRRGNDAIMARGTFANIRLFNKFLNKQAPQTVYLPTGETLDVFDAAERYQQSGIPLLVLAGKEYGSGSSRDWAAKGPFLLGIKAVLAESYERIHRSNLVGMGVIPLEYLPGDTADSLGLTGRERYTLVIPEPLTPRMVVDVKLDTGRTFKVRMRFDTDVELTYFHHGGILNYMIRKMSQN</sequence>
<dbReference type="InterPro" id="IPR015928">
    <property type="entry name" value="Aconitase/3IPM_dehydase_swvl"/>
</dbReference>